<name>A0A7X8SGR8_9BACT</name>
<feature type="transmembrane region" description="Helical" evidence="1">
    <location>
        <begin position="350"/>
        <end position="371"/>
    </location>
</feature>
<feature type="transmembrane region" description="Helical" evidence="1">
    <location>
        <begin position="146"/>
        <end position="166"/>
    </location>
</feature>
<dbReference type="PROSITE" id="PS51257">
    <property type="entry name" value="PROKAR_LIPOPROTEIN"/>
    <property type="match status" value="1"/>
</dbReference>
<accession>A0A7X8SGR8</accession>
<sequence length="391" mass="44898">MKNNKTLKKTFRKIHLYLGFTTGLVVFILAITGCAWVFHDEFKNLTDDYSQVTVQDQPFISPIQAKQAALKVFPENIIHGISYGQEGQAIEVIFYQAAPDEFYRSVYLNPYTAEVLHVTDHFSGFFAFMLKGHQSLWLPEDIGTPITSYSTLLFLMIIISGIVLWWPSSKKQRKQRLSFDWNEKTKWKRKNYDLHSVVGFYSSVLGFLIAFTGVCIGLGWFTFLTYKAIGGEKSLYFLHPNNTSEISLSLEDPNNSIHKVFDITKEQFPDYREIEIHLPAADTASILVEVLYEEGQYHDADYLFYDQATAELVPTESIYGIYADADFSDLVLRMNYDIHVGTIFGLPGKIIVFFISLVVASLPLTGFLMWYGRNYKKKKAPQEQLEYTEKV</sequence>
<dbReference type="RefSeq" id="WP_168880526.1">
    <property type="nucleotide sequence ID" value="NZ_JABAIL010000001.1"/>
</dbReference>
<evidence type="ECO:0000256" key="1">
    <source>
        <dbReference type="SAM" id="Phobius"/>
    </source>
</evidence>
<gene>
    <name evidence="2" type="ORF">HGP29_01435</name>
</gene>
<feature type="transmembrane region" description="Helical" evidence="1">
    <location>
        <begin position="198"/>
        <end position="223"/>
    </location>
</feature>
<protein>
    <submittedName>
        <fullName evidence="2">PepSY domain-containing protein</fullName>
    </submittedName>
</protein>
<evidence type="ECO:0000313" key="2">
    <source>
        <dbReference type="EMBL" id="NLR89842.1"/>
    </source>
</evidence>
<dbReference type="Proteomes" id="UP000585050">
    <property type="component" value="Unassembled WGS sequence"/>
</dbReference>
<dbReference type="Pfam" id="PF03929">
    <property type="entry name" value="PepSY_TM"/>
    <property type="match status" value="1"/>
</dbReference>
<organism evidence="2 3">
    <name type="scientific">Flammeovirga agarivorans</name>
    <dbReference type="NCBI Taxonomy" id="2726742"/>
    <lineage>
        <taxon>Bacteria</taxon>
        <taxon>Pseudomonadati</taxon>
        <taxon>Bacteroidota</taxon>
        <taxon>Cytophagia</taxon>
        <taxon>Cytophagales</taxon>
        <taxon>Flammeovirgaceae</taxon>
        <taxon>Flammeovirga</taxon>
    </lineage>
</organism>
<reference evidence="2 3" key="1">
    <citation type="submission" date="2020-04" db="EMBL/GenBank/DDBJ databases">
        <title>Flammeovirga sp. SR4, a novel species isolated from seawater.</title>
        <authorList>
            <person name="Wang X."/>
        </authorList>
    </citation>
    <scope>NUCLEOTIDE SEQUENCE [LARGE SCALE GENOMIC DNA]</scope>
    <source>
        <strain evidence="2 3">SR4</strain>
    </source>
</reference>
<proteinExistence type="predicted"/>
<keyword evidence="1" id="KW-1133">Transmembrane helix</keyword>
<comment type="caution">
    <text evidence="2">The sequence shown here is derived from an EMBL/GenBank/DDBJ whole genome shotgun (WGS) entry which is preliminary data.</text>
</comment>
<dbReference type="PANTHER" id="PTHR34219:SF3">
    <property type="entry name" value="BLL7967 PROTEIN"/>
    <property type="match status" value="1"/>
</dbReference>
<dbReference type="PANTHER" id="PTHR34219">
    <property type="entry name" value="IRON-REGULATED INNER MEMBRANE PROTEIN-RELATED"/>
    <property type="match status" value="1"/>
</dbReference>
<dbReference type="AlphaFoldDB" id="A0A7X8SGR8"/>
<keyword evidence="1" id="KW-0472">Membrane</keyword>
<dbReference type="InterPro" id="IPR005625">
    <property type="entry name" value="PepSY-ass_TM"/>
</dbReference>
<dbReference type="EMBL" id="JABAIL010000001">
    <property type="protein sequence ID" value="NLR89842.1"/>
    <property type="molecule type" value="Genomic_DNA"/>
</dbReference>
<keyword evidence="3" id="KW-1185">Reference proteome</keyword>
<keyword evidence="1" id="KW-0812">Transmembrane</keyword>
<feature type="transmembrane region" description="Helical" evidence="1">
    <location>
        <begin position="16"/>
        <end position="38"/>
    </location>
</feature>
<evidence type="ECO:0000313" key="3">
    <source>
        <dbReference type="Proteomes" id="UP000585050"/>
    </source>
</evidence>